<comment type="caution">
    <text evidence="6">The sequence shown here is derived from an EMBL/GenBank/DDBJ whole genome shotgun (WGS) entry which is preliminary data.</text>
</comment>
<evidence type="ECO:0000256" key="3">
    <source>
        <dbReference type="ARBA" id="ARBA00023125"/>
    </source>
</evidence>
<dbReference type="SUPFAM" id="SSF46785">
    <property type="entry name" value="Winged helix' DNA-binding domain"/>
    <property type="match status" value="1"/>
</dbReference>
<dbReference type="InterPro" id="IPR036388">
    <property type="entry name" value="WH-like_DNA-bd_sf"/>
</dbReference>
<keyword evidence="2" id="KW-0805">Transcription regulation</keyword>
<keyword evidence="5" id="KW-0175">Coiled coil</keyword>
<dbReference type="InterPro" id="IPR005650">
    <property type="entry name" value="BlaI_family"/>
</dbReference>
<dbReference type="Gene3D" id="1.10.4040.10">
    <property type="entry name" value="Penicillinase repressor domain"/>
    <property type="match status" value="1"/>
</dbReference>
<reference evidence="6 7" key="1">
    <citation type="submission" date="2017-04" db="EMBL/GenBank/DDBJ databases">
        <title>A new member of the family Flavobacteriaceae isolated from ascidians.</title>
        <authorList>
            <person name="Chen L."/>
        </authorList>
    </citation>
    <scope>NUCLEOTIDE SEQUENCE [LARGE SCALE GENOMIC DNA]</scope>
    <source>
        <strain evidence="6 7">HQA918</strain>
    </source>
</reference>
<gene>
    <name evidence="6" type="ORF">B7P33_10865</name>
</gene>
<dbReference type="EMBL" id="NBWU01000004">
    <property type="protein sequence ID" value="PCE63767.1"/>
    <property type="molecule type" value="Genomic_DNA"/>
</dbReference>
<dbReference type="OrthoDB" id="1098508at2"/>
<proteinExistence type="inferred from homology"/>
<evidence type="ECO:0000256" key="4">
    <source>
        <dbReference type="ARBA" id="ARBA00023163"/>
    </source>
</evidence>
<name>A0A2A4G541_9FLAO</name>
<evidence type="ECO:0000313" key="6">
    <source>
        <dbReference type="EMBL" id="PCE63767.1"/>
    </source>
</evidence>
<dbReference type="Proteomes" id="UP000219559">
    <property type="component" value="Unassembled WGS sequence"/>
</dbReference>
<dbReference type="AlphaFoldDB" id="A0A2A4G541"/>
<evidence type="ECO:0000256" key="1">
    <source>
        <dbReference type="ARBA" id="ARBA00011046"/>
    </source>
</evidence>
<comment type="similarity">
    <text evidence="1">Belongs to the BlaI transcriptional regulatory family.</text>
</comment>
<keyword evidence="4" id="KW-0804">Transcription</keyword>
<evidence type="ECO:0000256" key="5">
    <source>
        <dbReference type="SAM" id="Coils"/>
    </source>
</evidence>
<accession>A0A2A4G541</accession>
<evidence type="ECO:0000256" key="2">
    <source>
        <dbReference type="ARBA" id="ARBA00023015"/>
    </source>
</evidence>
<keyword evidence="3" id="KW-0238">DNA-binding</keyword>
<dbReference type="InterPro" id="IPR036390">
    <property type="entry name" value="WH_DNA-bd_sf"/>
</dbReference>
<dbReference type="PIRSF" id="PIRSF019455">
    <property type="entry name" value="CopR_AtkY"/>
    <property type="match status" value="1"/>
</dbReference>
<keyword evidence="7" id="KW-1185">Reference proteome</keyword>
<dbReference type="RefSeq" id="WP_097442483.1">
    <property type="nucleotide sequence ID" value="NZ_NBWU01000004.1"/>
</dbReference>
<organism evidence="6 7">
    <name type="scientific">Sediminicola luteus</name>
    <dbReference type="NCBI Taxonomy" id="319238"/>
    <lineage>
        <taxon>Bacteria</taxon>
        <taxon>Pseudomonadati</taxon>
        <taxon>Bacteroidota</taxon>
        <taxon>Flavobacteriia</taxon>
        <taxon>Flavobacteriales</taxon>
        <taxon>Flavobacteriaceae</taxon>
        <taxon>Sediminicola</taxon>
    </lineage>
</organism>
<feature type="coiled-coil region" evidence="5">
    <location>
        <begin position="99"/>
        <end position="126"/>
    </location>
</feature>
<dbReference type="GO" id="GO:0045892">
    <property type="term" value="P:negative regulation of DNA-templated transcription"/>
    <property type="evidence" value="ECO:0007669"/>
    <property type="project" value="InterPro"/>
</dbReference>
<dbReference type="Pfam" id="PF03965">
    <property type="entry name" value="Penicillinase_R"/>
    <property type="match status" value="1"/>
</dbReference>
<dbReference type="GO" id="GO:0003677">
    <property type="term" value="F:DNA binding"/>
    <property type="evidence" value="ECO:0007669"/>
    <property type="project" value="UniProtKB-KW"/>
</dbReference>
<sequence>MKEQLTKAEEQLMQYVWQLKQAYLKDIVAEYPDPKPAYTTISTVVRVLVRKGFLNFESFGKVRRYAPTLTKEQYYGGQLKHMIGNFFDGSSSRFALYFAENESLKLNELEEMKALIEAKIKQLKQHD</sequence>
<protein>
    <submittedName>
        <fullName evidence="6">Penicillinase repressor</fullName>
    </submittedName>
</protein>
<evidence type="ECO:0000313" key="7">
    <source>
        <dbReference type="Proteomes" id="UP000219559"/>
    </source>
</evidence>
<dbReference type="Gene3D" id="1.10.10.10">
    <property type="entry name" value="Winged helix-like DNA-binding domain superfamily/Winged helix DNA-binding domain"/>
    <property type="match status" value="1"/>
</dbReference>